<evidence type="ECO:0000256" key="3">
    <source>
        <dbReference type="ARBA" id="ARBA00022705"/>
    </source>
</evidence>
<dbReference type="InterPro" id="IPR014015">
    <property type="entry name" value="Helicase_SF3_DNA-vir"/>
</dbReference>
<keyword evidence="3" id="KW-0235">DNA replication</keyword>
<keyword evidence="2" id="KW-1048">Host nucleus</keyword>
<feature type="domain" description="SF3 helicase" evidence="8">
    <location>
        <begin position="268"/>
        <end position="437"/>
    </location>
</feature>
<dbReference type="EMBL" id="MT496861">
    <property type="protein sequence ID" value="QKT21501.1"/>
    <property type="molecule type" value="Genomic_DNA"/>
</dbReference>
<name>A0A7D5A432_9VIRU</name>
<protein>
    <submittedName>
        <fullName evidence="9">Putative NS1 protein</fullName>
    </submittedName>
</protein>
<keyword evidence="5" id="KW-0067">ATP-binding</keyword>
<feature type="compositionally biased region" description="Basic and acidic residues" evidence="7">
    <location>
        <begin position="120"/>
        <end position="137"/>
    </location>
</feature>
<dbReference type="InterPro" id="IPR027417">
    <property type="entry name" value="P-loop_NTPase"/>
</dbReference>
<sequence>MGEEKEAAIEALLSEAERAEETENELELLRELEEELGRRAESWSSRISRGQTKEAVTTFVRNAVATEREPKQAAGKSSSRSRAEEARLENIKRCEELQQREGGAAFSGRRVLGKRKRPHKVAEWEQTESERSREESVLQERAQSFLKQRKMEELLQGASWKNMHVERSTIVRRAHKNAEEVARILLQWCASNDVASESDFRYDADDWVANLMLEACFTESLQRAVVSNSHRLYCAQRERWKWVMDVAQGLREYKPSRLKGAQQKQSAEERSAKWELLLRTQAVDCGEFARAVRAWLEETHHKKNCLIVWGEVSTGKTLFANAIRGLLLHRHLSNSTGSSNFALGNCLNTHVIVYEEPFLHPTLLEDMKSLCGGATMTVDAKYSVQQNLRRTPVLITSNTLQLARGHASPQAEHAIRERSYVFNFNVPVTQLLEERGLLFEPLDLACFLHKHNPATLYSQ</sequence>
<dbReference type="GO" id="GO:0019079">
    <property type="term" value="P:viral genome replication"/>
    <property type="evidence" value="ECO:0007669"/>
    <property type="project" value="InterPro"/>
</dbReference>
<keyword evidence="4" id="KW-0547">Nucleotide-binding</keyword>
<reference evidence="9" key="1">
    <citation type="journal article" date="2021" name="Virus">
        <title>The discovery, distribution and diversity of DNA viruses associated with Drosophila melanogaster in Europe.</title>
        <authorList>
            <person name="Wallace M.A."/>
            <person name="Coffman K.A."/>
            <person name="Gilbert C."/>
            <person name="Ravindran S."/>
            <person name="Albery G.F."/>
            <person name="Abbott J."/>
            <person name="Argyridou E."/>
            <person name="Bellosta P."/>
            <person name="Betancourt A.J."/>
            <person name="Colinet H."/>
            <person name="Eric K."/>
            <person name="Glaser-Schmitt A."/>
            <person name="Grath S."/>
            <person name="Jelic M."/>
            <person name="Kankare M."/>
            <person name="Kozeretska I."/>
            <person name="Loeschcke V."/>
            <person name="Montchamp-Moreau C."/>
            <person name="Ometto L."/>
            <person name="Onder B.S."/>
            <person name="Orengo D.J."/>
            <person name="Parsch J."/>
            <person name="Pascual M."/>
            <person name="Patenkovic A."/>
            <person name="Puerma E."/>
            <person name="Ritchie M.G."/>
            <person name="Rota-Stabelli O."/>
            <person name="Schou M.F."/>
            <person name="Serga S.V."/>
            <person name="Stamenkovic-Radak M."/>
            <person name="Tanaskovic M."/>
            <person name="Veselinovic M.S."/>
            <person name="Vieira J."/>
            <person name="Vieira C.P."/>
            <person name="Kapun M."/>
            <person name="Flatt T."/>
            <person name="Gonzalez J."/>
            <person name="Staubach F."/>
            <person name="Obbard D.J."/>
        </authorList>
    </citation>
    <scope>NUCLEOTIDE SEQUENCE</scope>
    <source>
        <strain evidence="9">Vesanto_UA_Dro_16_56</strain>
    </source>
</reference>
<dbReference type="PROSITE" id="PS51206">
    <property type="entry name" value="SF3_HELICASE_1"/>
    <property type="match status" value="1"/>
</dbReference>
<dbReference type="SUPFAM" id="SSF52540">
    <property type="entry name" value="P-loop containing nucleoside triphosphate hydrolases"/>
    <property type="match status" value="1"/>
</dbReference>
<feature type="coiled-coil region" evidence="6">
    <location>
        <begin position="2"/>
        <end position="39"/>
    </location>
</feature>
<evidence type="ECO:0000259" key="8">
    <source>
        <dbReference type="PROSITE" id="PS51206"/>
    </source>
</evidence>
<accession>A0A7D5A432</accession>
<proteinExistence type="predicted"/>
<organism evidence="9">
    <name type="scientific">Vesanto virus</name>
    <dbReference type="NCBI Taxonomy" id="1955786"/>
    <lineage>
        <taxon>Viruses</taxon>
        <taxon>Monodnaviria</taxon>
        <taxon>Shotokuvirae</taxon>
        <taxon>Cossaviricota</taxon>
        <taxon>Mouviricetes</taxon>
        <taxon>Polivirales</taxon>
        <taxon>Bidnaviridae</taxon>
    </lineage>
</organism>
<evidence type="ECO:0000256" key="2">
    <source>
        <dbReference type="ARBA" id="ARBA00022562"/>
    </source>
</evidence>
<evidence type="ECO:0000313" key="9">
    <source>
        <dbReference type="EMBL" id="QKT21501.1"/>
    </source>
</evidence>
<dbReference type="GO" id="GO:0042025">
    <property type="term" value="C:host cell nucleus"/>
    <property type="evidence" value="ECO:0007669"/>
    <property type="project" value="UniProtKB-SubCell"/>
</dbReference>
<feature type="region of interest" description="Disordered" evidence="7">
    <location>
        <begin position="61"/>
        <end position="86"/>
    </location>
</feature>
<dbReference type="Gene3D" id="3.40.50.300">
    <property type="entry name" value="P-loop containing nucleotide triphosphate hydrolases"/>
    <property type="match status" value="1"/>
</dbReference>
<dbReference type="Pfam" id="PF01057">
    <property type="entry name" value="Parvo_NS1"/>
    <property type="match status" value="1"/>
</dbReference>
<feature type="region of interest" description="Disordered" evidence="7">
    <location>
        <begin position="105"/>
        <end position="137"/>
    </location>
</feature>
<evidence type="ECO:0000256" key="7">
    <source>
        <dbReference type="SAM" id="MobiDB-lite"/>
    </source>
</evidence>
<comment type="subcellular location">
    <subcellularLocation>
        <location evidence="1">Host nucleus</location>
    </subcellularLocation>
</comment>
<keyword evidence="6" id="KW-0175">Coiled coil</keyword>
<evidence type="ECO:0000256" key="1">
    <source>
        <dbReference type="ARBA" id="ARBA00004147"/>
    </source>
</evidence>
<evidence type="ECO:0000256" key="4">
    <source>
        <dbReference type="ARBA" id="ARBA00022741"/>
    </source>
</evidence>
<evidence type="ECO:0000256" key="6">
    <source>
        <dbReference type="SAM" id="Coils"/>
    </source>
</evidence>
<evidence type="ECO:0000256" key="5">
    <source>
        <dbReference type="ARBA" id="ARBA00022840"/>
    </source>
</evidence>
<dbReference type="GO" id="GO:0006260">
    <property type="term" value="P:DNA replication"/>
    <property type="evidence" value="ECO:0007669"/>
    <property type="project" value="UniProtKB-KW"/>
</dbReference>
<dbReference type="InterPro" id="IPR001257">
    <property type="entry name" value="Parvovirus_NS1_helicase"/>
</dbReference>
<dbReference type="GO" id="GO:0005524">
    <property type="term" value="F:ATP binding"/>
    <property type="evidence" value="ECO:0007669"/>
    <property type="project" value="UniProtKB-KW"/>
</dbReference>